<organism evidence="2 3">
    <name type="scientific">Paenibacillus abyssi</name>
    <dbReference type="NCBI Taxonomy" id="1340531"/>
    <lineage>
        <taxon>Bacteria</taxon>
        <taxon>Bacillati</taxon>
        <taxon>Bacillota</taxon>
        <taxon>Bacilli</taxon>
        <taxon>Bacillales</taxon>
        <taxon>Paenibacillaceae</taxon>
        <taxon>Paenibacillus</taxon>
    </lineage>
</organism>
<reference evidence="2" key="1">
    <citation type="journal article" date="2014" name="Int. J. Syst. Evol. Microbiol.">
        <title>Complete genome sequence of Corynebacterium casei LMG S-19264T (=DSM 44701T), isolated from a smear-ripened cheese.</title>
        <authorList>
            <consortium name="US DOE Joint Genome Institute (JGI-PGF)"/>
            <person name="Walter F."/>
            <person name="Albersmeier A."/>
            <person name="Kalinowski J."/>
            <person name="Ruckert C."/>
        </authorList>
    </citation>
    <scope>NUCLEOTIDE SEQUENCE</scope>
    <source>
        <strain evidence="2">CGMCC 1.12987</strain>
    </source>
</reference>
<reference evidence="2" key="2">
    <citation type="submission" date="2020-09" db="EMBL/GenBank/DDBJ databases">
        <authorList>
            <person name="Sun Q."/>
            <person name="Zhou Y."/>
        </authorList>
    </citation>
    <scope>NUCLEOTIDE SEQUENCE</scope>
    <source>
        <strain evidence="2">CGMCC 1.12987</strain>
    </source>
</reference>
<accession>A0A917CL80</accession>
<dbReference type="RefSeq" id="WP_188529081.1">
    <property type="nucleotide sequence ID" value="NZ_BMGR01000002.1"/>
</dbReference>
<proteinExistence type="predicted"/>
<evidence type="ECO:0000313" key="2">
    <source>
        <dbReference type="EMBL" id="GGF92301.1"/>
    </source>
</evidence>
<evidence type="ECO:0000256" key="1">
    <source>
        <dbReference type="SAM" id="Coils"/>
    </source>
</evidence>
<keyword evidence="3" id="KW-1185">Reference proteome</keyword>
<dbReference type="Proteomes" id="UP000644756">
    <property type="component" value="Unassembled WGS sequence"/>
</dbReference>
<keyword evidence="1" id="KW-0175">Coiled coil</keyword>
<name>A0A917CL80_9BACL</name>
<gene>
    <name evidence="2" type="ORF">GCM10010916_07120</name>
</gene>
<comment type="caution">
    <text evidence="2">The sequence shown here is derived from an EMBL/GenBank/DDBJ whole genome shotgun (WGS) entry which is preliminary data.</text>
</comment>
<evidence type="ECO:0000313" key="3">
    <source>
        <dbReference type="Proteomes" id="UP000644756"/>
    </source>
</evidence>
<dbReference type="EMBL" id="BMGR01000002">
    <property type="protein sequence ID" value="GGF92301.1"/>
    <property type="molecule type" value="Genomic_DNA"/>
</dbReference>
<sequence>MDIEFNDETIKVEDIIRKMKTELSKNNINEDIGNIKLPNHFDESDRHGSVTPELKIALEQLNRSWNNSIEYEISSHRRYIGPMIVLGKRVVRKFLRWYINPITHSQAEFNASVTRAMSAMVKQIELNEKSYSELRNEMKELVRTNEELVKQINKMYIKENR</sequence>
<feature type="coiled-coil region" evidence="1">
    <location>
        <begin position="124"/>
        <end position="158"/>
    </location>
</feature>
<protein>
    <submittedName>
        <fullName evidence="2">Uncharacterized protein</fullName>
    </submittedName>
</protein>
<dbReference type="AlphaFoldDB" id="A0A917CL80"/>